<feature type="transmembrane region" description="Helical" evidence="1">
    <location>
        <begin position="35"/>
        <end position="58"/>
    </location>
</feature>
<accession>A0A382E0X7</accession>
<dbReference type="PANTHER" id="PTHR33269">
    <property type="entry name" value="NADH-UBIQUINONE OXIDOREDUCTASE CHAIN 6"/>
    <property type="match status" value="1"/>
</dbReference>
<proteinExistence type="predicted"/>
<feature type="transmembrane region" description="Helical" evidence="1">
    <location>
        <begin position="146"/>
        <end position="170"/>
    </location>
</feature>
<feature type="transmembrane region" description="Helical" evidence="1">
    <location>
        <begin position="94"/>
        <end position="115"/>
    </location>
</feature>
<evidence type="ECO:0000313" key="2">
    <source>
        <dbReference type="EMBL" id="SVB44022.1"/>
    </source>
</evidence>
<organism evidence="2">
    <name type="scientific">marine metagenome</name>
    <dbReference type="NCBI Taxonomy" id="408172"/>
    <lineage>
        <taxon>unclassified sequences</taxon>
        <taxon>metagenomes</taxon>
        <taxon>ecological metagenomes</taxon>
    </lineage>
</organism>
<sequence>MLPNIPELVIFLVLAVIAVAAALGMLASSNAIYSALFLVVNFGVVATFYLLLGAPFIAMAQVTVYAGAIMVLFLFVIMLLGAEQMKPTSHNLLWQKPLSIGLIILLLSISFYVVLGQGVSTGSDLMQNTSGYGSPSAIGTLLFQKYLFPFEATSILLLAAMVGAVVLTGVRKQRRRIRKSRRL</sequence>
<dbReference type="AlphaFoldDB" id="A0A382E0X7"/>
<dbReference type="GO" id="GO:0008137">
    <property type="term" value="F:NADH dehydrogenase (ubiquinone) activity"/>
    <property type="evidence" value="ECO:0007669"/>
    <property type="project" value="InterPro"/>
</dbReference>
<feature type="transmembrane region" description="Helical" evidence="1">
    <location>
        <begin position="6"/>
        <end position="28"/>
    </location>
</feature>
<keyword evidence="1" id="KW-0812">Transmembrane</keyword>
<dbReference type="InterPro" id="IPR042106">
    <property type="entry name" value="Nuo/plastoQ_OxRdtase_6_NuoJ"/>
</dbReference>
<name>A0A382E0X7_9ZZZZ</name>
<dbReference type="Pfam" id="PF00499">
    <property type="entry name" value="Oxidored_q3"/>
    <property type="match status" value="1"/>
</dbReference>
<reference evidence="2" key="1">
    <citation type="submission" date="2018-05" db="EMBL/GenBank/DDBJ databases">
        <authorList>
            <person name="Lanie J.A."/>
            <person name="Ng W.-L."/>
            <person name="Kazmierczak K.M."/>
            <person name="Andrzejewski T.M."/>
            <person name="Davidsen T.M."/>
            <person name="Wayne K.J."/>
            <person name="Tettelin H."/>
            <person name="Glass J.I."/>
            <person name="Rusch D."/>
            <person name="Podicherti R."/>
            <person name="Tsui H.-C.T."/>
            <person name="Winkler M.E."/>
        </authorList>
    </citation>
    <scope>NUCLEOTIDE SEQUENCE</scope>
</reference>
<evidence type="ECO:0000256" key="1">
    <source>
        <dbReference type="SAM" id="Phobius"/>
    </source>
</evidence>
<dbReference type="PANTHER" id="PTHR33269:SF19">
    <property type="entry name" value="NADH-QUINONE OXIDOREDUCTASE SUBUNIT J"/>
    <property type="match status" value="1"/>
</dbReference>
<dbReference type="Gene3D" id="1.20.120.1200">
    <property type="entry name" value="NADH-ubiquinone/plastoquinone oxidoreductase chain 6, subunit NuoJ"/>
    <property type="match status" value="1"/>
</dbReference>
<evidence type="ECO:0008006" key="3">
    <source>
        <dbReference type="Google" id="ProtNLM"/>
    </source>
</evidence>
<keyword evidence="1" id="KW-0472">Membrane</keyword>
<dbReference type="EMBL" id="UINC01041993">
    <property type="protein sequence ID" value="SVB44022.1"/>
    <property type="molecule type" value="Genomic_DNA"/>
</dbReference>
<gene>
    <name evidence="2" type="ORF">METZ01_LOCUS196876</name>
</gene>
<keyword evidence="1" id="KW-1133">Transmembrane helix</keyword>
<protein>
    <recommendedName>
        <fullName evidence="3">NADH-quinone oxidoreductase subunit J</fullName>
    </recommendedName>
</protein>
<dbReference type="InterPro" id="IPR001457">
    <property type="entry name" value="NADH_UbQ/plastoQ_OxRdtase_su6"/>
</dbReference>
<feature type="transmembrane region" description="Helical" evidence="1">
    <location>
        <begin position="64"/>
        <end position="82"/>
    </location>
</feature>